<dbReference type="PANTHER" id="PTHR38110">
    <property type="entry name" value="CHROMOSOME 23, WHOLE GENOME SHOTGUN SEQUENCE"/>
    <property type="match status" value="1"/>
</dbReference>
<evidence type="ECO:0000313" key="2">
    <source>
        <dbReference type="EMBL" id="KAI0301133.1"/>
    </source>
</evidence>
<keyword evidence="3" id="KW-1185">Reference proteome</keyword>
<dbReference type="PANTHER" id="PTHR38110:SF1">
    <property type="entry name" value="THIOESTERASE DOMAIN-CONTAINING PROTEIN"/>
    <property type="match status" value="1"/>
</dbReference>
<dbReference type="Proteomes" id="UP001203297">
    <property type="component" value="Unassembled WGS sequence"/>
</dbReference>
<dbReference type="AlphaFoldDB" id="A0AAD4M444"/>
<proteinExistence type="predicted"/>
<sequence>MAPYSNAVEMRVVSFENDGATIYSGIADPEWTAGSVPMGGYLLGMVIEATNQLQSDTTHKDPLHVTAHFLRLVSTGPLEVHVRRVRSGKGFSNLTAELVQGSEIKVTSHLVALDALPSAALTRYPLPMAKMVHFSHHVTISRDISIGERHEKLTHTGNGSGGVEEGRWHELQPGERITPSFLPLICDVFPGLLPVAAYPLKRAWFATVTMSMEFMAPIPRGTRTIGVFGSGRFIENPQGRHDFYAEVWTAPANITDKDAELPENWREGQRCLGVSHQMALVIPFEGEHKKGKNGGKKSNL</sequence>
<dbReference type="InterPro" id="IPR042171">
    <property type="entry name" value="Acyl-CoA_hotdog"/>
</dbReference>
<gene>
    <name evidence="2" type="ORF">B0F90DRAFT_1817155</name>
</gene>
<organism evidence="2 3">
    <name type="scientific">Multifurca ochricompacta</name>
    <dbReference type="NCBI Taxonomy" id="376703"/>
    <lineage>
        <taxon>Eukaryota</taxon>
        <taxon>Fungi</taxon>
        <taxon>Dikarya</taxon>
        <taxon>Basidiomycota</taxon>
        <taxon>Agaricomycotina</taxon>
        <taxon>Agaricomycetes</taxon>
        <taxon>Russulales</taxon>
        <taxon>Russulaceae</taxon>
        <taxon>Multifurca</taxon>
    </lineage>
</organism>
<dbReference type="InterPro" id="IPR052389">
    <property type="entry name" value="Sec_Metab_Biosynth-Assoc"/>
</dbReference>
<evidence type="ECO:0000259" key="1">
    <source>
        <dbReference type="Pfam" id="PF13622"/>
    </source>
</evidence>
<reference evidence="2" key="1">
    <citation type="journal article" date="2022" name="New Phytol.">
        <title>Evolutionary transition to the ectomycorrhizal habit in the genomes of a hyperdiverse lineage of mushroom-forming fungi.</title>
        <authorList>
            <person name="Looney B."/>
            <person name="Miyauchi S."/>
            <person name="Morin E."/>
            <person name="Drula E."/>
            <person name="Courty P.E."/>
            <person name="Kohler A."/>
            <person name="Kuo A."/>
            <person name="LaButti K."/>
            <person name="Pangilinan J."/>
            <person name="Lipzen A."/>
            <person name="Riley R."/>
            <person name="Andreopoulos W."/>
            <person name="He G."/>
            <person name="Johnson J."/>
            <person name="Nolan M."/>
            <person name="Tritt A."/>
            <person name="Barry K.W."/>
            <person name="Grigoriev I.V."/>
            <person name="Nagy L.G."/>
            <person name="Hibbett D."/>
            <person name="Henrissat B."/>
            <person name="Matheny P.B."/>
            <person name="Labbe J."/>
            <person name="Martin F.M."/>
        </authorList>
    </citation>
    <scope>NUCLEOTIDE SEQUENCE</scope>
    <source>
        <strain evidence="2">BPL690</strain>
    </source>
</reference>
<dbReference type="SUPFAM" id="SSF54637">
    <property type="entry name" value="Thioesterase/thiol ester dehydrase-isomerase"/>
    <property type="match status" value="1"/>
</dbReference>
<dbReference type="Pfam" id="PF13622">
    <property type="entry name" value="4HBT_3"/>
    <property type="match status" value="1"/>
</dbReference>
<dbReference type="InterPro" id="IPR029069">
    <property type="entry name" value="HotDog_dom_sf"/>
</dbReference>
<accession>A0AAD4M444</accession>
<evidence type="ECO:0000313" key="3">
    <source>
        <dbReference type="Proteomes" id="UP001203297"/>
    </source>
</evidence>
<protein>
    <submittedName>
        <fullName evidence="2">Thioesterase-like superfamily-domain-containing protein</fullName>
    </submittedName>
</protein>
<dbReference type="EMBL" id="WTXG01000015">
    <property type="protein sequence ID" value="KAI0301133.1"/>
    <property type="molecule type" value="Genomic_DNA"/>
</dbReference>
<dbReference type="Gene3D" id="2.40.160.210">
    <property type="entry name" value="Acyl-CoA thioesterase, double hotdog domain"/>
    <property type="match status" value="1"/>
</dbReference>
<feature type="domain" description="Acyl-CoA thioesterase-like N-terminal HotDog" evidence="1">
    <location>
        <begin position="28"/>
        <end position="106"/>
    </location>
</feature>
<dbReference type="InterPro" id="IPR049449">
    <property type="entry name" value="TesB_ACOT8-like_N"/>
</dbReference>
<comment type="caution">
    <text evidence="2">The sequence shown here is derived from an EMBL/GenBank/DDBJ whole genome shotgun (WGS) entry which is preliminary data.</text>
</comment>
<name>A0AAD4M444_9AGAM</name>